<protein>
    <submittedName>
        <fullName evidence="4">Small GTPase Cdc42</fullName>
    </submittedName>
</protein>
<dbReference type="SUPFAM" id="SSF52540">
    <property type="entry name" value="P-loop containing nucleoside triphosphate hydrolases"/>
    <property type="match status" value="2"/>
</dbReference>
<dbReference type="PROSITE" id="PS51419">
    <property type="entry name" value="RAB"/>
    <property type="match status" value="1"/>
</dbReference>
<dbReference type="EMBL" id="JACAZI010000005">
    <property type="protein sequence ID" value="KAF7360442.1"/>
    <property type="molecule type" value="Genomic_DNA"/>
</dbReference>
<dbReference type="SMART" id="SM00173">
    <property type="entry name" value="RAS"/>
    <property type="match status" value="1"/>
</dbReference>
<dbReference type="PRINTS" id="PR00449">
    <property type="entry name" value="RASTRNSFRMNG"/>
</dbReference>
<dbReference type="InterPro" id="IPR027417">
    <property type="entry name" value="P-loop_NTPase"/>
</dbReference>
<keyword evidence="5" id="KW-1185">Reference proteome</keyword>
<dbReference type="OrthoDB" id="8830751at2759"/>
<dbReference type="Pfam" id="PF00071">
    <property type="entry name" value="Ras"/>
    <property type="match status" value="2"/>
</dbReference>
<dbReference type="AlphaFoldDB" id="A0A8H6YKV6"/>
<organism evidence="4 5">
    <name type="scientific">Mycena venus</name>
    <dbReference type="NCBI Taxonomy" id="2733690"/>
    <lineage>
        <taxon>Eukaryota</taxon>
        <taxon>Fungi</taxon>
        <taxon>Dikarya</taxon>
        <taxon>Basidiomycota</taxon>
        <taxon>Agaricomycotina</taxon>
        <taxon>Agaricomycetes</taxon>
        <taxon>Agaricomycetidae</taxon>
        <taxon>Agaricales</taxon>
        <taxon>Marasmiineae</taxon>
        <taxon>Mycenaceae</taxon>
        <taxon>Mycena</taxon>
    </lineage>
</organism>
<dbReference type="NCBIfam" id="TIGR00231">
    <property type="entry name" value="small_GTP"/>
    <property type="match status" value="1"/>
</dbReference>
<dbReference type="PANTHER" id="PTHR24072">
    <property type="entry name" value="RHO FAMILY GTPASE"/>
    <property type="match status" value="1"/>
</dbReference>
<dbReference type="Gene3D" id="3.40.50.300">
    <property type="entry name" value="P-loop containing nucleotide triphosphate hydrolases"/>
    <property type="match status" value="2"/>
</dbReference>
<dbReference type="GO" id="GO:0003924">
    <property type="term" value="F:GTPase activity"/>
    <property type="evidence" value="ECO:0007669"/>
    <property type="project" value="InterPro"/>
</dbReference>
<dbReference type="PROSITE" id="PS51420">
    <property type="entry name" value="RHO"/>
    <property type="match status" value="1"/>
</dbReference>
<proteinExistence type="predicted"/>
<keyword evidence="1" id="KW-0488">Methylation</keyword>
<dbReference type="InterPro" id="IPR003578">
    <property type="entry name" value="Small_GTPase_Rho"/>
</dbReference>
<dbReference type="SMART" id="SM00175">
    <property type="entry name" value="RAB"/>
    <property type="match status" value="1"/>
</dbReference>
<comment type="caution">
    <text evidence="4">The sequence shown here is derived from an EMBL/GenBank/DDBJ whole genome shotgun (WGS) entry which is preliminary data.</text>
</comment>
<dbReference type="PROSITE" id="PS51421">
    <property type="entry name" value="RAS"/>
    <property type="match status" value="1"/>
</dbReference>
<evidence type="ECO:0000256" key="2">
    <source>
        <dbReference type="ARBA" id="ARBA00022741"/>
    </source>
</evidence>
<dbReference type="GO" id="GO:0005525">
    <property type="term" value="F:GTP binding"/>
    <property type="evidence" value="ECO:0007669"/>
    <property type="project" value="UniProtKB-KW"/>
</dbReference>
<sequence>MSSRTNDVFITLSPPFDKLVESTPARSKNDKKLIILGDGGVGKTSMLFTYSTKTFQSELQYSMFDHGFVPGKVEEETYKLWLFDTGGGEDYDRLRPLSYPETDVFLICFRVTQRKSFENIWDKWIPEVRHHCPDVPFLIIATQIDLRNDSSVVKILARQKQQLVTTREGERLARELGAAKYLECSALTQKGLDSVFDEALKASLSKWPVDLPRLKRRVKSLSGLTHNLITSGHIRHLSLPFFGSMNSIKLVVVGDDAVGKTSLMISHTRPKHKFPTDYVPTVFDAWAEEVMVGPDAYVLGFFDTVGLSVCGDVLFHLVLVSDGLL</sequence>
<dbReference type="SMART" id="SM00174">
    <property type="entry name" value="RHO"/>
    <property type="match status" value="1"/>
</dbReference>
<reference evidence="4" key="1">
    <citation type="submission" date="2020-05" db="EMBL/GenBank/DDBJ databases">
        <title>Mycena genomes resolve the evolution of fungal bioluminescence.</title>
        <authorList>
            <person name="Tsai I.J."/>
        </authorList>
    </citation>
    <scope>NUCLEOTIDE SEQUENCE</scope>
    <source>
        <strain evidence="4">CCC161011</strain>
    </source>
</reference>
<accession>A0A8H6YKV6</accession>
<dbReference type="GO" id="GO:0007264">
    <property type="term" value="P:small GTPase-mediated signal transduction"/>
    <property type="evidence" value="ECO:0007669"/>
    <property type="project" value="InterPro"/>
</dbReference>
<keyword evidence="2" id="KW-0547">Nucleotide-binding</keyword>
<name>A0A8H6YKV6_9AGAR</name>
<keyword evidence="3" id="KW-0342">GTP-binding</keyword>
<evidence type="ECO:0000256" key="1">
    <source>
        <dbReference type="ARBA" id="ARBA00022481"/>
    </source>
</evidence>
<gene>
    <name evidence="4" type="ORF">MVEN_00774400</name>
</gene>
<dbReference type="Proteomes" id="UP000620124">
    <property type="component" value="Unassembled WGS sequence"/>
</dbReference>
<dbReference type="FunFam" id="3.40.50.300:FF:000118">
    <property type="entry name" value="Rho-related GTP-binding protein RhoG"/>
    <property type="match status" value="1"/>
</dbReference>
<dbReference type="InterPro" id="IPR005225">
    <property type="entry name" value="Small_GTP-bd"/>
</dbReference>
<evidence type="ECO:0000313" key="4">
    <source>
        <dbReference type="EMBL" id="KAF7360442.1"/>
    </source>
</evidence>
<dbReference type="CDD" id="cd00157">
    <property type="entry name" value="Rho"/>
    <property type="match status" value="1"/>
</dbReference>
<evidence type="ECO:0000313" key="5">
    <source>
        <dbReference type="Proteomes" id="UP000620124"/>
    </source>
</evidence>
<dbReference type="InterPro" id="IPR001806">
    <property type="entry name" value="Small_GTPase"/>
</dbReference>
<evidence type="ECO:0000256" key="3">
    <source>
        <dbReference type="ARBA" id="ARBA00023134"/>
    </source>
</evidence>